<gene>
    <name evidence="9" type="ORF">ACJMK2_018316</name>
</gene>
<proteinExistence type="predicted"/>
<dbReference type="PANTHER" id="PTHR23301">
    <property type="entry name" value="CHITIN BINDING PERITROPHIN-A"/>
    <property type="match status" value="1"/>
</dbReference>
<keyword evidence="4" id="KW-1015">Disulfide bond</keyword>
<evidence type="ECO:0000256" key="2">
    <source>
        <dbReference type="ARBA" id="ARBA00022729"/>
    </source>
</evidence>
<evidence type="ECO:0000256" key="3">
    <source>
        <dbReference type="ARBA" id="ARBA00022737"/>
    </source>
</evidence>
<evidence type="ECO:0000313" key="9">
    <source>
        <dbReference type="EMBL" id="KAL3847403.1"/>
    </source>
</evidence>
<dbReference type="AlphaFoldDB" id="A0ABD3UFS2"/>
<feature type="chain" id="PRO_5044812011" evidence="6">
    <location>
        <begin position="20"/>
        <end position="157"/>
    </location>
</feature>
<dbReference type="InterPro" id="IPR036508">
    <property type="entry name" value="Chitin-bd_dom_sf"/>
</dbReference>
<evidence type="ECO:0000256" key="4">
    <source>
        <dbReference type="ARBA" id="ARBA00023157"/>
    </source>
</evidence>
<dbReference type="SUPFAM" id="SSF57625">
    <property type="entry name" value="Invertebrate chitin-binding proteins"/>
    <property type="match status" value="1"/>
</dbReference>
<dbReference type="InterPro" id="IPR003609">
    <property type="entry name" value="Pan_app"/>
</dbReference>
<accession>A0ABD3UFS2</accession>
<keyword evidence="2 6" id="KW-0732">Signal</keyword>
<comment type="caution">
    <text evidence="9">The sequence shown here is derived from an EMBL/GenBank/DDBJ whole genome shotgun (WGS) entry which is preliminary data.</text>
</comment>
<reference evidence="9 10" key="1">
    <citation type="submission" date="2024-11" db="EMBL/GenBank/DDBJ databases">
        <title>Chromosome-level genome assembly of the freshwater bivalve Anodonta woodiana.</title>
        <authorList>
            <person name="Chen X."/>
        </authorList>
    </citation>
    <scope>NUCLEOTIDE SEQUENCE [LARGE SCALE GENOMIC DNA]</scope>
    <source>
        <strain evidence="9">MN2024</strain>
        <tissue evidence="9">Gills</tissue>
    </source>
</reference>
<dbReference type="Gene3D" id="3.20.20.80">
    <property type="entry name" value="Glycosidases"/>
    <property type="match status" value="1"/>
</dbReference>
<keyword evidence="3" id="KW-0677">Repeat</keyword>
<feature type="domain" description="Chitin-binding type-2" evidence="7">
    <location>
        <begin position="22"/>
        <end position="78"/>
    </location>
</feature>
<organism evidence="9 10">
    <name type="scientific">Sinanodonta woodiana</name>
    <name type="common">Chinese pond mussel</name>
    <name type="synonym">Anodonta woodiana</name>
    <dbReference type="NCBI Taxonomy" id="1069815"/>
    <lineage>
        <taxon>Eukaryota</taxon>
        <taxon>Metazoa</taxon>
        <taxon>Spiralia</taxon>
        <taxon>Lophotrochozoa</taxon>
        <taxon>Mollusca</taxon>
        <taxon>Bivalvia</taxon>
        <taxon>Autobranchia</taxon>
        <taxon>Heteroconchia</taxon>
        <taxon>Palaeoheterodonta</taxon>
        <taxon>Unionida</taxon>
        <taxon>Unionoidea</taxon>
        <taxon>Unionidae</taxon>
        <taxon>Unioninae</taxon>
        <taxon>Sinanodonta</taxon>
    </lineage>
</organism>
<dbReference type="SMART" id="SM00494">
    <property type="entry name" value="ChtBD2"/>
    <property type="match status" value="1"/>
</dbReference>
<feature type="signal peptide" evidence="6">
    <location>
        <begin position="1"/>
        <end position="19"/>
    </location>
</feature>
<dbReference type="InterPro" id="IPR002557">
    <property type="entry name" value="Chitin-bd_dom"/>
</dbReference>
<dbReference type="PANTHER" id="PTHR23301:SF0">
    <property type="entry name" value="CHITIN-BINDING TYPE-2 DOMAIN-CONTAINING PROTEIN-RELATED"/>
    <property type="match status" value="1"/>
</dbReference>
<dbReference type="Proteomes" id="UP001634394">
    <property type="component" value="Unassembled WGS sequence"/>
</dbReference>
<dbReference type="GO" id="GO:0008061">
    <property type="term" value="F:chitin binding"/>
    <property type="evidence" value="ECO:0007669"/>
    <property type="project" value="UniProtKB-KW"/>
</dbReference>
<dbReference type="InterPro" id="IPR051940">
    <property type="entry name" value="Chitin_bind-dev_reg"/>
</dbReference>
<evidence type="ECO:0000313" key="10">
    <source>
        <dbReference type="Proteomes" id="UP001634394"/>
    </source>
</evidence>
<evidence type="ECO:0000259" key="7">
    <source>
        <dbReference type="PROSITE" id="PS50940"/>
    </source>
</evidence>
<feature type="domain" description="Apple" evidence="8">
    <location>
        <begin position="76"/>
        <end position="157"/>
    </location>
</feature>
<name>A0ABD3UFS2_SINWO</name>
<keyword evidence="1" id="KW-0147">Chitin-binding</keyword>
<protein>
    <submittedName>
        <fullName evidence="9">Uncharacterized protein</fullName>
    </submittedName>
</protein>
<dbReference type="Pfam" id="PF01607">
    <property type="entry name" value="CBM_14"/>
    <property type="match status" value="1"/>
</dbReference>
<evidence type="ECO:0000256" key="5">
    <source>
        <dbReference type="ARBA" id="ARBA00023180"/>
    </source>
</evidence>
<dbReference type="Pfam" id="PF00024">
    <property type="entry name" value="PAN_1"/>
    <property type="match status" value="1"/>
</dbReference>
<evidence type="ECO:0000256" key="6">
    <source>
        <dbReference type="SAM" id="SignalP"/>
    </source>
</evidence>
<keyword evidence="10" id="KW-1185">Reference proteome</keyword>
<sequence>MDIVSRLIIFWFLLGTSLCYDTTFCSGKVDGYYADPVDCYSFYHCVVGVTYHNICSTGTIWDQSVLNCNYNGFGNCSATPTVFSLFRRHDGMKYAGTVLSSMSYNVLLRCAMACNVNPLCQSANYFTSKICETLSDVAINVTMLTESTDAIYLEKHV</sequence>
<dbReference type="PROSITE" id="PS50948">
    <property type="entry name" value="PAN"/>
    <property type="match status" value="1"/>
</dbReference>
<keyword evidence="5" id="KW-0325">Glycoprotein</keyword>
<evidence type="ECO:0000256" key="1">
    <source>
        <dbReference type="ARBA" id="ARBA00022669"/>
    </source>
</evidence>
<dbReference type="EMBL" id="JBJQND010000016">
    <property type="protein sequence ID" value="KAL3847403.1"/>
    <property type="molecule type" value="Genomic_DNA"/>
</dbReference>
<dbReference type="PROSITE" id="PS50940">
    <property type="entry name" value="CHIT_BIND_II"/>
    <property type="match status" value="1"/>
</dbReference>
<evidence type="ECO:0000259" key="8">
    <source>
        <dbReference type="PROSITE" id="PS50948"/>
    </source>
</evidence>